<evidence type="ECO:0000256" key="5">
    <source>
        <dbReference type="ARBA" id="ARBA00022723"/>
    </source>
</evidence>
<sequence>MTTPSDLLTDKNDWPWLGYDEAKQAEIHAFGDGYQQWLQTARYPRERVTRVVSLLEDKGFKRVELGGEAALNVGDAFYYVNRNVCLAAGIVGSSSPKDTGMRVVGSHVDIPLLDLKLRPVHEEADCGLVMMKTHYYGGIKKYQWASIPLHLVGVVTQRDGTITEVDIGSDPSDPVFVIPDLLPHLWSEAQSKRTAAEVFKGEELRAIMGSTPGTKTDAKEGEKEGEKAKPEFKKHIMELLHSRYGITEGDLQFADLHFVAGLAPRRVGLDRGLIGAPGHDDGVCAYTSIDALLKVKAQGSAPSQTAVCILFDKEETGSDGPTGAKSQFVRFMLEDVMARSTFGVEGRGVYAAFDKTFVLSADVSAAVNPLFSSVHDAQNASVVGKGVSVSRFTGARGKAGTNSACIEAMCQFRQIAGDIPVQICELGKVDAGGGGTIAKFVANSLNCDVLDVGVPVLSMHSPFELVHVADVYNARELYLSFYRS</sequence>
<keyword evidence="7 9" id="KW-0862">Zinc</keyword>
<dbReference type="GO" id="GO:0006508">
    <property type="term" value="P:proteolysis"/>
    <property type="evidence" value="ECO:0007669"/>
    <property type="project" value="UniProtKB-KW"/>
</dbReference>
<gene>
    <name evidence="11" type="ORF">KIPB_002192</name>
</gene>
<evidence type="ECO:0000313" key="12">
    <source>
        <dbReference type="Proteomes" id="UP000265618"/>
    </source>
</evidence>
<evidence type="ECO:0000256" key="7">
    <source>
        <dbReference type="ARBA" id="ARBA00022833"/>
    </source>
</evidence>
<comment type="similarity">
    <text evidence="2 9">Belongs to the peptidase M18 family.</text>
</comment>
<proteinExistence type="inferred from homology"/>
<dbReference type="PRINTS" id="PR00932">
    <property type="entry name" value="AMINO1PTASE"/>
</dbReference>
<comment type="caution">
    <text evidence="11">The sequence shown here is derived from an EMBL/GenBank/DDBJ whole genome shotgun (WGS) entry which is preliminary data.</text>
</comment>
<evidence type="ECO:0000256" key="6">
    <source>
        <dbReference type="ARBA" id="ARBA00022801"/>
    </source>
</evidence>
<evidence type="ECO:0000256" key="2">
    <source>
        <dbReference type="ARBA" id="ARBA00008290"/>
    </source>
</evidence>
<keyword evidence="3 9" id="KW-0031">Aminopeptidase</keyword>
<organism evidence="11 12">
    <name type="scientific">Kipferlia bialata</name>
    <dbReference type="NCBI Taxonomy" id="797122"/>
    <lineage>
        <taxon>Eukaryota</taxon>
        <taxon>Metamonada</taxon>
        <taxon>Carpediemonas-like organisms</taxon>
        <taxon>Kipferlia</taxon>
    </lineage>
</organism>
<evidence type="ECO:0000313" key="11">
    <source>
        <dbReference type="EMBL" id="GIQ81261.1"/>
    </source>
</evidence>
<dbReference type="OrthoDB" id="9880441at2759"/>
<dbReference type="AlphaFoldDB" id="A0A9K3CRF4"/>
<keyword evidence="4 9" id="KW-0645">Protease</keyword>
<evidence type="ECO:0000256" key="4">
    <source>
        <dbReference type="ARBA" id="ARBA00022670"/>
    </source>
</evidence>
<evidence type="ECO:0000256" key="3">
    <source>
        <dbReference type="ARBA" id="ARBA00022438"/>
    </source>
</evidence>
<dbReference type="GO" id="GO:0008270">
    <property type="term" value="F:zinc ion binding"/>
    <property type="evidence" value="ECO:0007669"/>
    <property type="project" value="InterPro"/>
</dbReference>
<evidence type="ECO:0000256" key="9">
    <source>
        <dbReference type="RuleBase" id="RU004386"/>
    </source>
</evidence>
<dbReference type="Gene3D" id="2.30.250.10">
    <property type="entry name" value="Aminopeptidase i, Domain 2"/>
    <property type="match status" value="1"/>
</dbReference>
<feature type="compositionally biased region" description="Basic and acidic residues" evidence="10">
    <location>
        <begin position="216"/>
        <end position="228"/>
    </location>
</feature>
<feature type="region of interest" description="Disordered" evidence="10">
    <location>
        <begin position="209"/>
        <end position="228"/>
    </location>
</feature>
<dbReference type="Proteomes" id="UP000265618">
    <property type="component" value="Unassembled WGS sequence"/>
</dbReference>
<dbReference type="SUPFAM" id="SSF53187">
    <property type="entry name" value="Zn-dependent exopeptidases"/>
    <property type="match status" value="1"/>
</dbReference>
<dbReference type="PANTHER" id="PTHR28570">
    <property type="entry name" value="ASPARTYL AMINOPEPTIDASE"/>
    <property type="match status" value="1"/>
</dbReference>
<dbReference type="SUPFAM" id="SSF101821">
    <property type="entry name" value="Aminopeptidase/glucanase lid domain"/>
    <property type="match status" value="1"/>
</dbReference>
<dbReference type="Pfam" id="PF02127">
    <property type="entry name" value="Peptidase_M18"/>
    <property type="match status" value="1"/>
</dbReference>
<evidence type="ECO:0000256" key="8">
    <source>
        <dbReference type="ARBA" id="ARBA00023049"/>
    </source>
</evidence>
<dbReference type="GO" id="GO:0004177">
    <property type="term" value="F:aminopeptidase activity"/>
    <property type="evidence" value="ECO:0007669"/>
    <property type="project" value="UniProtKB-KW"/>
</dbReference>
<evidence type="ECO:0000256" key="1">
    <source>
        <dbReference type="ARBA" id="ARBA00001947"/>
    </source>
</evidence>
<dbReference type="PANTHER" id="PTHR28570:SF2">
    <property type="entry name" value="M18 FAMILY AMINOPEPTIDASE 1-RELATED"/>
    <property type="match status" value="1"/>
</dbReference>
<keyword evidence="5 9" id="KW-0479">Metal-binding</keyword>
<evidence type="ECO:0000256" key="10">
    <source>
        <dbReference type="SAM" id="MobiDB-lite"/>
    </source>
</evidence>
<keyword evidence="12" id="KW-1185">Reference proteome</keyword>
<reference evidence="11 12" key="1">
    <citation type="journal article" date="2018" name="PLoS ONE">
        <title>The draft genome of Kipferlia bialata reveals reductive genome evolution in fornicate parasites.</title>
        <authorList>
            <person name="Tanifuji G."/>
            <person name="Takabayashi S."/>
            <person name="Kume K."/>
            <person name="Takagi M."/>
            <person name="Nakayama T."/>
            <person name="Kamikawa R."/>
            <person name="Inagaki Y."/>
            <person name="Hashimoto T."/>
        </authorList>
    </citation>
    <scope>NUCLEOTIDE SEQUENCE [LARGE SCALE GENOMIC DNA]</scope>
    <source>
        <strain evidence="11">NY0173</strain>
    </source>
</reference>
<dbReference type="InterPro" id="IPR001948">
    <property type="entry name" value="Peptidase_M18"/>
</dbReference>
<dbReference type="Gene3D" id="3.40.630.10">
    <property type="entry name" value="Zn peptidases"/>
    <property type="match status" value="1"/>
</dbReference>
<name>A0A9K3CRF4_9EUKA</name>
<accession>A0A9K3CRF4</accession>
<keyword evidence="8 9" id="KW-0482">Metalloprotease</keyword>
<dbReference type="InterPro" id="IPR023358">
    <property type="entry name" value="Peptidase_M18_dom2"/>
</dbReference>
<comment type="cofactor">
    <cofactor evidence="1">
        <name>Zn(2+)</name>
        <dbReference type="ChEBI" id="CHEBI:29105"/>
    </cofactor>
</comment>
<protein>
    <submittedName>
        <fullName evidence="11">Peptidase M18</fullName>
    </submittedName>
</protein>
<dbReference type="GO" id="GO:0005737">
    <property type="term" value="C:cytoplasm"/>
    <property type="evidence" value="ECO:0007669"/>
    <property type="project" value="UniProtKB-ARBA"/>
</dbReference>
<keyword evidence="6 9" id="KW-0378">Hydrolase</keyword>
<dbReference type="EMBL" id="BDIP01000347">
    <property type="protein sequence ID" value="GIQ81261.1"/>
    <property type="molecule type" value="Genomic_DNA"/>
</dbReference>
<dbReference type="GO" id="GO:0008237">
    <property type="term" value="F:metallopeptidase activity"/>
    <property type="evidence" value="ECO:0007669"/>
    <property type="project" value="UniProtKB-KW"/>
</dbReference>